<comment type="caution">
    <text evidence="2">The sequence shown here is derived from an EMBL/GenBank/DDBJ whole genome shotgun (WGS) entry which is preliminary data.</text>
</comment>
<evidence type="ECO:0000313" key="2">
    <source>
        <dbReference type="EMBL" id="GGF59024.1"/>
    </source>
</evidence>
<name>A0ABQ1VE81_9RHOB</name>
<accession>A0ABQ1VE81</accession>
<dbReference type="EMBL" id="BMIV01000002">
    <property type="protein sequence ID" value="GGF59024.1"/>
    <property type="molecule type" value="Genomic_DNA"/>
</dbReference>
<reference evidence="3" key="1">
    <citation type="journal article" date="2019" name="Int. J. Syst. Evol. Microbiol.">
        <title>The Global Catalogue of Microorganisms (GCM) 10K type strain sequencing project: providing services to taxonomists for standard genome sequencing and annotation.</title>
        <authorList>
            <consortium name="The Broad Institute Genomics Platform"/>
            <consortium name="The Broad Institute Genome Sequencing Center for Infectious Disease"/>
            <person name="Wu L."/>
            <person name="Ma J."/>
        </authorList>
    </citation>
    <scope>NUCLEOTIDE SEQUENCE [LARGE SCALE GENOMIC DNA]</scope>
    <source>
        <strain evidence="3">CGMCC 1.15419</strain>
    </source>
</reference>
<evidence type="ECO:0000256" key="1">
    <source>
        <dbReference type="SAM" id="SignalP"/>
    </source>
</evidence>
<feature type="signal peptide" evidence="1">
    <location>
        <begin position="1"/>
        <end position="28"/>
    </location>
</feature>
<dbReference type="PROSITE" id="PS51257">
    <property type="entry name" value="PROKAR_LIPOPROTEIN"/>
    <property type="match status" value="1"/>
</dbReference>
<dbReference type="Proteomes" id="UP000640509">
    <property type="component" value="Unassembled WGS sequence"/>
</dbReference>
<keyword evidence="1" id="KW-0732">Signal</keyword>
<protein>
    <recommendedName>
        <fullName evidence="4">Lipoprotein</fullName>
    </recommendedName>
</protein>
<keyword evidence="3" id="KW-1185">Reference proteome</keyword>
<gene>
    <name evidence="2" type="ORF">GCM10011402_08840</name>
</gene>
<organism evidence="2 3">
    <name type="scientific">Paracoccus acridae</name>
    <dbReference type="NCBI Taxonomy" id="1795310"/>
    <lineage>
        <taxon>Bacteria</taxon>
        <taxon>Pseudomonadati</taxon>
        <taxon>Pseudomonadota</taxon>
        <taxon>Alphaproteobacteria</taxon>
        <taxon>Rhodobacterales</taxon>
        <taxon>Paracoccaceae</taxon>
        <taxon>Paracoccus</taxon>
    </lineage>
</organism>
<proteinExistence type="predicted"/>
<evidence type="ECO:0000313" key="3">
    <source>
        <dbReference type="Proteomes" id="UP000640509"/>
    </source>
</evidence>
<evidence type="ECO:0008006" key="4">
    <source>
        <dbReference type="Google" id="ProtNLM"/>
    </source>
</evidence>
<feature type="chain" id="PRO_5045708507" description="Lipoprotein" evidence="1">
    <location>
        <begin position="29"/>
        <end position="258"/>
    </location>
</feature>
<sequence length="258" mass="26947">MTTMRPASCQPRFAVAALAGAAILSGCAGDAGGERPPAKPATMTARVATPGAAPGKAPLTLARISTKSGEILILEPDGKVTTMALDSPEGQDAFAVTEADLMALNANLDLDLGGMVAADLPPRQTAQEKALEEFAARTQPALPSWVEGTELDPEDFLGVRVASLDPKGSGDLVEVTANLRKGVDADIAFSYATCALAGWAKRNGEAYGRHVRTLQDTRDGKLTIGAAFTLSDQRPMGLRVMETEDTLRECKERGIPAA</sequence>